<sequence length="306" mass="34135">MAPPTAKTLRSTVKGLITKKINQLKTYEPVTMTIKTSNELDDLKQDLKKKFENFQQLSVKVQEELNASNAPQEDYQTETEYIGALGGKELSYGGNETTTNAEPDNFPFCVFVPFPKAPRRYQKLTDANYQIAIDELQKTYGKKEVLISAHFEKLDSLQPVRDAKDVAALRNLQLTIQSHISALETLGKGKSTYGSLLGTKLIKLVPYKQQEKWSEVETNDSTDIDCVLKFIREQTEAAERFGRLKVAEKPKQAQSNPQQKQTPPPATASQLATGARMNSANPVQEKQADLASFATKGTGHRNAQRI</sequence>
<reference evidence="3 4" key="1">
    <citation type="journal article" date="2011" name="Science">
        <title>The ecoresponsive genome of Daphnia pulex.</title>
        <authorList>
            <person name="Colbourne J.K."/>
            <person name="Pfrender M.E."/>
            <person name="Gilbert D."/>
            <person name="Thomas W.K."/>
            <person name="Tucker A."/>
            <person name="Oakley T.H."/>
            <person name="Tokishita S."/>
            <person name="Aerts A."/>
            <person name="Arnold G.J."/>
            <person name="Basu M.K."/>
            <person name="Bauer D.J."/>
            <person name="Caceres C.E."/>
            <person name="Carmel L."/>
            <person name="Casola C."/>
            <person name="Choi J.H."/>
            <person name="Detter J.C."/>
            <person name="Dong Q."/>
            <person name="Dusheyko S."/>
            <person name="Eads B.D."/>
            <person name="Frohlich T."/>
            <person name="Geiler-Samerotte K.A."/>
            <person name="Gerlach D."/>
            <person name="Hatcher P."/>
            <person name="Jogdeo S."/>
            <person name="Krijgsveld J."/>
            <person name="Kriventseva E.V."/>
            <person name="Kultz D."/>
            <person name="Laforsch C."/>
            <person name="Lindquist E."/>
            <person name="Lopez J."/>
            <person name="Manak J.R."/>
            <person name="Muller J."/>
            <person name="Pangilinan J."/>
            <person name="Patwardhan R.P."/>
            <person name="Pitluck S."/>
            <person name="Pritham E.J."/>
            <person name="Rechtsteiner A."/>
            <person name="Rho M."/>
            <person name="Rogozin I.B."/>
            <person name="Sakarya O."/>
            <person name="Salamov A."/>
            <person name="Schaack S."/>
            <person name="Shapiro H."/>
            <person name="Shiga Y."/>
            <person name="Skalitzky C."/>
            <person name="Smith Z."/>
            <person name="Souvorov A."/>
            <person name="Sung W."/>
            <person name="Tang Z."/>
            <person name="Tsuchiya D."/>
            <person name="Tu H."/>
            <person name="Vos H."/>
            <person name="Wang M."/>
            <person name="Wolf Y.I."/>
            <person name="Yamagata H."/>
            <person name="Yamada T."/>
            <person name="Ye Y."/>
            <person name="Shaw J.R."/>
            <person name="Andrews J."/>
            <person name="Crease T.J."/>
            <person name="Tang H."/>
            <person name="Lucas S.M."/>
            <person name="Robertson H.M."/>
            <person name="Bork P."/>
            <person name="Koonin E.V."/>
            <person name="Zdobnov E.M."/>
            <person name="Grigoriev I.V."/>
            <person name="Lynch M."/>
            <person name="Boore J.L."/>
        </authorList>
    </citation>
    <scope>NUCLEOTIDE SEQUENCE [LARGE SCALE GENOMIC DNA]</scope>
</reference>
<evidence type="ECO:0000256" key="1">
    <source>
        <dbReference type="SAM" id="Coils"/>
    </source>
</evidence>
<dbReference type="PANTHER" id="PTHR22954:SF3">
    <property type="entry name" value="PROTEIN CBG08539"/>
    <property type="match status" value="1"/>
</dbReference>
<evidence type="ECO:0000313" key="4">
    <source>
        <dbReference type="Proteomes" id="UP000000305"/>
    </source>
</evidence>
<organism evidence="3 4">
    <name type="scientific">Daphnia pulex</name>
    <name type="common">Water flea</name>
    <dbReference type="NCBI Taxonomy" id="6669"/>
    <lineage>
        <taxon>Eukaryota</taxon>
        <taxon>Metazoa</taxon>
        <taxon>Ecdysozoa</taxon>
        <taxon>Arthropoda</taxon>
        <taxon>Crustacea</taxon>
        <taxon>Branchiopoda</taxon>
        <taxon>Diplostraca</taxon>
        <taxon>Cladocera</taxon>
        <taxon>Anomopoda</taxon>
        <taxon>Daphniidae</taxon>
        <taxon>Daphnia</taxon>
    </lineage>
</organism>
<protein>
    <submittedName>
        <fullName evidence="3">Uncharacterized protein</fullName>
    </submittedName>
</protein>
<dbReference type="PANTHER" id="PTHR22954">
    <property type="entry name" value="RETROVIRAL PROTEASE-RELATED"/>
    <property type="match status" value="1"/>
</dbReference>
<dbReference type="InParanoid" id="E9I318"/>
<feature type="coiled-coil region" evidence="1">
    <location>
        <begin position="37"/>
        <end position="64"/>
    </location>
</feature>
<evidence type="ECO:0000256" key="2">
    <source>
        <dbReference type="SAM" id="MobiDB-lite"/>
    </source>
</evidence>
<keyword evidence="1" id="KW-0175">Coiled coil</keyword>
<name>E9I318_DAPPU</name>
<dbReference type="Pfam" id="PF03564">
    <property type="entry name" value="DUF1759"/>
    <property type="match status" value="1"/>
</dbReference>
<gene>
    <name evidence="3" type="ORF">DAPPUDRAFT_272488</name>
</gene>
<dbReference type="KEGG" id="dpx:DAPPUDRAFT_272488"/>
<dbReference type="HOGENOM" id="CLU_047465_2_0_1"/>
<feature type="region of interest" description="Disordered" evidence="2">
    <location>
        <begin position="247"/>
        <end position="306"/>
    </location>
</feature>
<dbReference type="InterPro" id="IPR005312">
    <property type="entry name" value="DUF1759"/>
</dbReference>
<dbReference type="OrthoDB" id="6514843at2759"/>
<proteinExistence type="predicted"/>
<keyword evidence="4" id="KW-1185">Reference proteome</keyword>
<evidence type="ECO:0000313" key="3">
    <source>
        <dbReference type="EMBL" id="EFX61612.1"/>
    </source>
</evidence>
<dbReference type="AlphaFoldDB" id="E9I318"/>
<dbReference type="EMBL" id="GL734315">
    <property type="protein sequence ID" value="EFX61612.1"/>
    <property type="molecule type" value="Genomic_DNA"/>
</dbReference>
<dbReference type="Proteomes" id="UP000000305">
    <property type="component" value="Unassembled WGS sequence"/>
</dbReference>
<accession>E9I318</accession>